<evidence type="ECO:0000313" key="5">
    <source>
        <dbReference type="Proteomes" id="UP000663852"/>
    </source>
</evidence>
<reference evidence="3" key="1">
    <citation type="submission" date="2021-02" db="EMBL/GenBank/DDBJ databases">
        <authorList>
            <person name="Nowell W R."/>
        </authorList>
    </citation>
    <scope>NUCLEOTIDE SEQUENCE</scope>
</reference>
<evidence type="ECO:0000313" key="2">
    <source>
        <dbReference type="EMBL" id="CAF1329240.1"/>
    </source>
</evidence>
<dbReference type="Proteomes" id="UP000663852">
    <property type="component" value="Unassembled WGS sequence"/>
</dbReference>
<proteinExistence type="predicted"/>
<comment type="caution">
    <text evidence="3">The sequence shown here is derived from an EMBL/GenBank/DDBJ whole genome shotgun (WGS) entry which is preliminary data.</text>
</comment>
<dbReference type="OrthoDB" id="423533at2759"/>
<evidence type="ECO:0000256" key="1">
    <source>
        <dbReference type="SAM" id="MobiDB-lite"/>
    </source>
</evidence>
<accession>A0A815V0G2</accession>
<dbReference type="AlphaFoldDB" id="A0A815V0G2"/>
<dbReference type="Proteomes" id="UP000663828">
    <property type="component" value="Unassembled WGS sequence"/>
</dbReference>
<organism evidence="3 5">
    <name type="scientific">Adineta ricciae</name>
    <name type="common">Rotifer</name>
    <dbReference type="NCBI Taxonomy" id="249248"/>
    <lineage>
        <taxon>Eukaryota</taxon>
        <taxon>Metazoa</taxon>
        <taxon>Spiralia</taxon>
        <taxon>Gnathifera</taxon>
        <taxon>Rotifera</taxon>
        <taxon>Eurotatoria</taxon>
        <taxon>Bdelloidea</taxon>
        <taxon>Adinetida</taxon>
        <taxon>Adinetidae</taxon>
        <taxon>Adineta</taxon>
    </lineage>
</organism>
<evidence type="ECO:0000313" key="3">
    <source>
        <dbReference type="EMBL" id="CAF1529743.1"/>
    </source>
</evidence>
<gene>
    <name evidence="3" type="ORF">EDS130_LOCUS44475</name>
    <name evidence="2" type="ORF">XAT740_LOCUS30341</name>
</gene>
<sequence>MLKYLKLTFKFDTTEQILQPISGYEDEPLMSLEEAYGILLPSDIYLEVIDKFSSADDLNIIHLREIVARYKMLADPFDLSKLEQALPSFESSSSEISHKDQETPQPSVPKKASVYSQKQLKC</sequence>
<dbReference type="EMBL" id="CAJNOR010002697">
    <property type="protein sequence ID" value="CAF1329240.1"/>
    <property type="molecule type" value="Genomic_DNA"/>
</dbReference>
<name>A0A815V0G2_ADIRI</name>
<dbReference type="EMBL" id="CAJNOJ010000864">
    <property type="protein sequence ID" value="CAF1529743.1"/>
    <property type="molecule type" value="Genomic_DNA"/>
</dbReference>
<protein>
    <submittedName>
        <fullName evidence="3">Uncharacterized protein</fullName>
    </submittedName>
</protein>
<evidence type="ECO:0000313" key="4">
    <source>
        <dbReference type="Proteomes" id="UP000663828"/>
    </source>
</evidence>
<feature type="region of interest" description="Disordered" evidence="1">
    <location>
        <begin position="91"/>
        <end position="122"/>
    </location>
</feature>
<keyword evidence="4" id="KW-1185">Reference proteome</keyword>